<sequence length="726" mass="81936">MHYYKLLAKEVEARIRTLKSFVESDTDSTDVTDAPEVPESEQNDLSPQSVILTDCDTKKEKFDLISDTPKMYSPLTDFENSKSSSKLVIDLSLSLNNSSFCSNKSYLPIELPVRDCDSARLGEKILSQIDPVKANIEEDRHIVSVDVGSLNDIHKESSKDMESIPLSRQRSYTVLIPSPLLMAHLEVQSQSKGVEINSISMSESLSNLTSPSKKRRSWDLETAKVKWSSMALELKNKNINAVNKNVTAKPAVKKTSLAQARARSVQERNNRVSNVYKPMNKSDSVQKSKNNFNLSRSNSEQHNRPIVNKAITPKQPLQKDKEDLTTKKHISESEDPATRVRELYEKIQKQQLAQMENLVEKQKKEQMLLQQVFEEQNNLLYSQLKTICPKPPNKVKEAWSDENKANSPVSLSQVINHIGTERTSDSPVATLTDTNNYLNQCDNVLKRSRDITGNIKKQTPIIDKAKPKAGQKPVQRNASPDRRSTSRKLTYESSASTNRDYEPLLTDRTNDTMADLNVTFTTDDSDEYRLFNQSYKEQVDTPATYPTGMPAKYTDLSLKSMEETIQKSLKSMCAAKNNPNKCQPTVKERAAAAKIVACAKGYLVRRLMRTERVQTTVQTIKDALLCALQLHQDREGIRGADVDLHRRLIQQITAACYNLHDTFITSSPAERCAMISADRSRRRSLALRSPPRLSRPTDLMTQSHCGSFPPRAKRVSASLMTHSYYG</sequence>
<dbReference type="AlphaFoldDB" id="A0A5E4Q135"/>
<feature type="compositionally biased region" description="Basic and acidic residues" evidence="2">
    <location>
        <begin position="317"/>
        <end position="337"/>
    </location>
</feature>
<feature type="compositionally biased region" description="Polar residues" evidence="2">
    <location>
        <begin position="281"/>
        <end position="300"/>
    </location>
</feature>
<feature type="region of interest" description="Disordered" evidence="2">
    <location>
        <begin position="26"/>
        <end position="47"/>
    </location>
</feature>
<dbReference type="GO" id="GO:0032053">
    <property type="term" value="P:ciliary basal body organization"/>
    <property type="evidence" value="ECO:0007669"/>
    <property type="project" value="TreeGrafter"/>
</dbReference>
<gene>
    <name evidence="3" type="ORF">LSINAPIS_LOCUS4062</name>
</gene>
<name>A0A5E4Q135_9NEOP</name>
<dbReference type="GO" id="GO:1903723">
    <property type="term" value="P:negative regulation of centriole elongation"/>
    <property type="evidence" value="ECO:0007669"/>
    <property type="project" value="TreeGrafter"/>
</dbReference>
<dbReference type="GO" id="GO:0032465">
    <property type="term" value="P:regulation of cytokinesis"/>
    <property type="evidence" value="ECO:0007669"/>
    <property type="project" value="InterPro"/>
</dbReference>
<feature type="region of interest" description="Disordered" evidence="2">
    <location>
        <begin position="252"/>
        <end position="337"/>
    </location>
</feature>
<evidence type="ECO:0000256" key="1">
    <source>
        <dbReference type="SAM" id="Coils"/>
    </source>
</evidence>
<keyword evidence="4" id="KW-1185">Reference proteome</keyword>
<proteinExistence type="predicted"/>
<evidence type="ECO:0000313" key="3">
    <source>
        <dbReference type="EMBL" id="VVC91376.1"/>
    </source>
</evidence>
<evidence type="ECO:0000313" key="4">
    <source>
        <dbReference type="Proteomes" id="UP000324832"/>
    </source>
</evidence>
<protein>
    <recommendedName>
        <fullName evidence="5">Centriolar coiled-coil protein of 110 kDa</fullName>
    </recommendedName>
</protein>
<feature type="region of interest" description="Disordered" evidence="2">
    <location>
        <begin position="465"/>
        <end position="503"/>
    </location>
</feature>
<dbReference type="GO" id="GO:0007099">
    <property type="term" value="P:centriole replication"/>
    <property type="evidence" value="ECO:0007669"/>
    <property type="project" value="InterPro"/>
</dbReference>
<dbReference type="PANTHER" id="PTHR13594:SF1">
    <property type="entry name" value="CENTRIOLAR COILED-COIL PROTEIN OF 110 KDA"/>
    <property type="match status" value="1"/>
</dbReference>
<dbReference type="PANTHER" id="PTHR13594">
    <property type="entry name" value="CENTRIOLAR COILED-COIL PROTEIN OF 110 KDA"/>
    <property type="match status" value="1"/>
</dbReference>
<organism evidence="3 4">
    <name type="scientific">Leptidea sinapis</name>
    <dbReference type="NCBI Taxonomy" id="189913"/>
    <lineage>
        <taxon>Eukaryota</taxon>
        <taxon>Metazoa</taxon>
        <taxon>Ecdysozoa</taxon>
        <taxon>Arthropoda</taxon>
        <taxon>Hexapoda</taxon>
        <taxon>Insecta</taxon>
        <taxon>Pterygota</taxon>
        <taxon>Neoptera</taxon>
        <taxon>Endopterygota</taxon>
        <taxon>Lepidoptera</taxon>
        <taxon>Glossata</taxon>
        <taxon>Ditrysia</taxon>
        <taxon>Papilionoidea</taxon>
        <taxon>Pieridae</taxon>
        <taxon>Dismorphiinae</taxon>
        <taxon>Leptidea</taxon>
    </lineage>
</organism>
<reference evidence="3 4" key="1">
    <citation type="submission" date="2017-07" db="EMBL/GenBank/DDBJ databases">
        <authorList>
            <person name="Talla V."/>
            <person name="Backstrom N."/>
        </authorList>
    </citation>
    <scope>NUCLEOTIDE SEQUENCE [LARGE SCALE GENOMIC DNA]</scope>
</reference>
<evidence type="ECO:0000256" key="2">
    <source>
        <dbReference type="SAM" id="MobiDB-lite"/>
    </source>
</evidence>
<evidence type="ECO:0008006" key="5">
    <source>
        <dbReference type="Google" id="ProtNLM"/>
    </source>
</evidence>
<keyword evidence="1" id="KW-0175">Coiled coil</keyword>
<dbReference type="EMBL" id="FZQP02001037">
    <property type="protein sequence ID" value="VVC91376.1"/>
    <property type="molecule type" value="Genomic_DNA"/>
</dbReference>
<dbReference type="Proteomes" id="UP000324832">
    <property type="component" value="Unassembled WGS sequence"/>
</dbReference>
<accession>A0A5E4Q135</accession>
<dbReference type="InterPro" id="IPR033207">
    <property type="entry name" value="CCP110"/>
</dbReference>
<feature type="region of interest" description="Disordered" evidence="2">
    <location>
        <begin position="683"/>
        <end position="702"/>
    </location>
</feature>
<feature type="compositionally biased region" description="Polar residues" evidence="2">
    <location>
        <begin position="487"/>
        <end position="498"/>
    </location>
</feature>
<feature type="non-terminal residue" evidence="3">
    <location>
        <position position="726"/>
    </location>
</feature>
<feature type="coiled-coil region" evidence="1">
    <location>
        <begin position="345"/>
        <end position="372"/>
    </location>
</feature>
<dbReference type="PROSITE" id="PS50096">
    <property type="entry name" value="IQ"/>
    <property type="match status" value="1"/>
</dbReference>
<dbReference type="GO" id="GO:0005814">
    <property type="term" value="C:centriole"/>
    <property type="evidence" value="ECO:0007669"/>
    <property type="project" value="InterPro"/>
</dbReference>
<feature type="compositionally biased region" description="Low complexity" evidence="2">
    <location>
        <begin position="686"/>
        <end position="696"/>
    </location>
</feature>